<feature type="transmembrane region" description="Helical" evidence="9">
    <location>
        <begin position="115"/>
        <end position="135"/>
    </location>
</feature>
<dbReference type="GO" id="GO:0005829">
    <property type="term" value="C:cytosol"/>
    <property type="evidence" value="ECO:0007669"/>
    <property type="project" value="GOC"/>
</dbReference>
<feature type="transmembrane region" description="Helical" evidence="9">
    <location>
        <begin position="92"/>
        <end position="109"/>
    </location>
</feature>
<name>A0AAV5RHC1_STABA</name>
<evidence type="ECO:0000256" key="1">
    <source>
        <dbReference type="ARBA" id="ARBA00004653"/>
    </source>
</evidence>
<comment type="subcellular location">
    <subcellularLocation>
        <location evidence="1">Golgi apparatus membrane</location>
        <topology evidence="1">Multi-pass membrane protein</topology>
    </subcellularLocation>
</comment>
<feature type="transmembrane region" description="Helical" evidence="9">
    <location>
        <begin position="12"/>
        <end position="40"/>
    </location>
</feature>
<dbReference type="Proteomes" id="UP001362899">
    <property type="component" value="Unassembled WGS sequence"/>
</dbReference>
<comment type="caution">
    <text evidence="10">The sequence shown here is derived from an EMBL/GenBank/DDBJ whole genome shotgun (WGS) entry which is preliminary data.</text>
</comment>
<protein>
    <submittedName>
        <fullName evidence="10">Sys1 protein</fullName>
    </submittedName>
</protein>
<keyword evidence="11" id="KW-1185">Reference proteome</keyword>
<evidence type="ECO:0000256" key="4">
    <source>
        <dbReference type="ARBA" id="ARBA00022692"/>
    </source>
</evidence>
<evidence type="ECO:0000256" key="6">
    <source>
        <dbReference type="ARBA" id="ARBA00022989"/>
    </source>
</evidence>
<dbReference type="EMBL" id="BTGC01000003">
    <property type="protein sequence ID" value="GMM50790.1"/>
    <property type="molecule type" value="Genomic_DNA"/>
</dbReference>
<comment type="similarity">
    <text evidence="2">Belongs to the SYS1 family.</text>
</comment>
<evidence type="ECO:0000313" key="11">
    <source>
        <dbReference type="Proteomes" id="UP001362899"/>
    </source>
</evidence>
<dbReference type="AlphaFoldDB" id="A0AAV5RHC1"/>
<keyword evidence="7" id="KW-0333">Golgi apparatus</keyword>
<evidence type="ECO:0000256" key="3">
    <source>
        <dbReference type="ARBA" id="ARBA00022448"/>
    </source>
</evidence>
<reference evidence="10 11" key="1">
    <citation type="journal article" date="2023" name="Elife">
        <title>Identification of key yeast species and microbe-microbe interactions impacting larval growth of Drosophila in the wild.</title>
        <authorList>
            <person name="Mure A."/>
            <person name="Sugiura Y."/>
            <person name="Maeda R."/>
            <person name="Honda K."/>
            <person name="Sakurai N."/>
            <person name="Takahashi Y."/>
            <person name="Watada M."/>
            <person name="Katoh T."/>
            <person name="Gotoh A."/>
            <person name="Gotoh Y."/>
            <person name="Taniguchi I."/>
            <person name="Nakamura K."/>
            <person name="Hayashi T."/>
            <person name="Katayama T."/>
            <person name="Uemura T."/>
            <person name="Hattori Y."/>
        </authorList>
    </citation>
    <scope>NUCLEOTIDE SEQUENCE [LARGE SCALE GENOMIC DNA]</scope>
    <source>
        <strain evidence="10 11">SB-73</strain>
    </source>
</reference>
<dbReference type="GO" id="GO:0006895">
    <property type="term" value="P:Golgi to endosome transport"/>
    <property type="evidence" value="ECO:0007669"/>
    <property type="project" value="TreeGrafter"/>
</dbReference>
<keyword evidence="5" id="KW-0653">Protein transport</keyword>
<proteinExistence type="inferred from homology"/>
<dbReference type="PANTHER" id="PTHR12952">
    <property type="entry name" value="SYS1"/>
    <property type="match status" value="1"/>
</dbReference>
<accession>A0AAV5RHC1</accession>
<evidence type="ECO:0000256" key="5">
    <source>
        <dbReference type="ARBA" id="ARBA00022927"/>
    </source>
</evidence>
<keyword evidence="3" id="KW-0813">Transport</keyword>
<dbReference type="GO" id="GO:0043001">
    <property type="term" value="P:Golgi to plasma membrane protein transport"/>
    <property type="evidence" value="ECO:0007669"/>
    <property type="project" value="TreeGrafter"/>
</dbReference>
<keyword evidence="6 9" id="KW-1133">Transmembrane helix</keyword>
<dbReference type="InterPro" id="IPR019185">
    <property type="entry name" value="Integral_membrane_SYS1-rel"/>
</dbReference>
<evidence type="ECO:0000256" key="2">
    <source>
        <dbReference type="ARBA" id="ARBA00008160"/>
    </source>
</evidence>
<dbReference type="Pfam" id="PF09801">
    <property type="entry name" value="SYS1"/>
    <property type="match status" value="1"/>
</dbReference>
<dbReference type="GO" id="GO:0005802">
    <property type="term" value="C:trans-Golgi network"/>
    <property type="evidence" value="ECO:0007669"/>
    <property type="project" value="TreeGrafter"/>
</dbReference>
<keyword evidence="8 9" id="KW-0472">Membrane</keyword>
<sequence>MAKQSPVLAPKRLFLQIIALQASYYAVGLLLISFALFVAGVPWGLHYILSWTDVTANTSLGWLLTVLWLLDAMFSVLAIVLIVGRSKLATDFALTLHLINLIVVTVYSHSFPTSWLWWVLQVLSSLLTVYAGVWASQWRELRKTFFEDYELVDLEAQNS</sequence>
<organism evidence="10 11">
    <name type="scientific">Starmerella bacillaris</name>
    <name type="common">Yeast</name>
    <name type="synonym">Candida zemplinina</name>
    <dbReference type="NCBI Taxonomy" id="1247836"/>
    <lineage>
        <taxon>Eukaryota</taxon>
        <taxon>Fungi</taxon>
        <taxon>Dikarya</taxon>
        <taxon>Ascomycota</taxon>
        <taxon>Saccharomycotina</taxon>
        <taxon>Dipodascomycetes</taxon>
        <taxon>Dipodascales</taxon>
        <taxon>Trichomonascaceae</taxon>
        <taxon>Starmerella</taxon>
    </lineage>
</organism>
<gene>
    <name evidence="10" type="ORF">DASB73_017480</name>
</gene>
<dbReference type="PANTHER" id="PTHR12952:SF0">
    <property type="entry name" value="PROTEIN SYS1 HOMOLOG"/>
    <property type="match status" value="1"/>
</dbReference>
<evidence type="ECO:0000256" key="8">
    <source>
        <dbReference type="ARBA" id="ARBA00023136"/>
    </source>
</evidence>
<evidence type="ECO:0000313" key="10">
    <source>
        <dbReference type="EMBL" id="GMM50790.1"/>
    </source>
</evidence>
<keyword evidence="4 9" id="KW-0812">Transmembrane</keyword>
<evidence type="ECO:0000256" key="7">
    <source>
        <dbReference type="ARBA" id="ARBA00023034"/>
    </source>
</evidence>
<dbReference type="GO" id="GO:0000139">
    <property type="term" value="C:Golgi membrane"/>
    <property type="evidence" value="ECO:0007669"/>
    <property type="project" value="UniProtKB-SubCell"/>
</dbReference>
<dbReference type="GO" id="GO:0034067">
    <property type="term" value="P:protein localization to Golgi apparatus"/>
    <property type="evidence" value="ECO:0007669"/>
    <property type="project" value="TreeGrafter"/>
</dbReference>
<evidence type="ECO:0000256" key="9">
    <source>
        <dbReference type="SAM" id="Phobius"/>
    </source>
</evidence>
<feature type="transmembrane region" description="Helical" evidence="9">
    <location>
        <begin position="60"/>
        <end position="83"/>
    </location>
</feature>